<feature type="active site" description="Proton donor" evidence="6">
    <location>
        <position position="227"/>
    </location>
</feature>
<dbReference type="AlphaFoldDB" id="A0A815M1H2"/>
<gene>
    <name evidence="11" type="ORF">GPM918_LOCUS33486</name>
    <name evidence="12" type="ORF">SRO942_LOCUS34171</name>
</gene>
<keyword evidence="3 8" id="KW-0378">Hydrolase</keyword>
<keyword evidence="4 8" id="KW-0326">Glycosidase</keyword>
<feature type="transmembrane region" description="Helical" evidence="9">
    <location>
        <begin position="347"/>
        <end position="367"/>
    </location>
</feature>
<protein>
    <recommendedName>
        <fullName evidence="5">Endo-1,5-alpha-L-arabinanase A</fullName>
    </recommendedName>
</protein>
<comment type="similarity">
    <text evidence="2 8">Belongs to the glycosyl hydrolase 43 family.</text>
</comment>
<evidence type="ECO:0000256" key="8">
    <source>
        <dbReference type="RuleBase" id="RU361187"/>
    </source>
</evidence>
<evidence type="ECO:0000256" key="2">
    <source>
        <dbReference type="ARBA" id="ARBA00009865"/>
    </source>
</evidence>
<evidence type="ECO:0000256" key="10">
    <source>
        <dbReference type="SAM" id="SignalP"/>
    </source>
</evidence>
<dbReference type="EMBL" id="CAJNOQ010017863">
    <property type="protein sequence ID" value="CAF1410429.1"/>
    <property type="molecule type" value="Genomic_DNA"/>
</dbReference>
<dbReference type="CDD" id="cd08991">
    <property type="entry name" value="GH43_HoAraf43-like"/>
    <property type="match status" value="1"/>
</dbReference>
<comment type="pathway">
    <text evidence="1">Glycan metabolism; L-arabinan degradation.</text>
</comment>
<reference evidence="11" key="1">
    <citation type="submission" date="2021-02" db="EMBL/GenBank/DDBJ databases">
        <authorList>
            <person name="Nowell W R."/>
        </authorList>
    </citation>
    <scope>NUCLEOTIDE SEQUENCE</scope>
</reference>
<dbReference type="EMBL" id="CAJOBC010083290">
    <property type="protein sequence ID" value="CAF4299413.1"/>
    <property type="molecule type" value="Genomic_DNA"/>
</dbReference>
<keyword evidence="9" id="KW-0812">Transmembrane</keyword>
<sequence>MFPYLFLLISLTFINSMMVPLPVSNYPKTPVYNGHLADPFAWEYNGSYYMIGTGSDQGQFFPTLISNDAEHWQFYGYVMIPRTNTNLTDYWAPEVAVHENLFYLYYSGGIGDKLHRLRVATSTNPLGPYRDDGAQDLTDITKLQFAIDPHAFRDVDGKWYLFYSRDFLDTNDGYRVGTGIVIDILENMTKLGGNERVVLRAKHDWQRFAKDRYMPQYNGTWDWYTLEGAATWMQDGRYYCFYSGGRWEDETYGVDYGVSSNVLGPYVEDSDTQARITHSINGIIIGPGHNSIILGPDQYTRIVYHALNNDRTMRSPYISQLDWSQVSPSSSPTTTTSSVNDLHHEQGLIRIVIYFLVYMFSYSWFFIM</sequence>
<dbReference type="OrthoDB" id="5211809at2759"/>
<dbReference type="InterPro" id="IPR050727">
    <property type="entry name" value="GH43_arabinanases"/>
</dbReference>
<dbReference type="Gene3D" id="2.115.10.20">
    <property type="entry name" value="Glycosyl hydrolase domain, family 43"/>
    <property type="match status" value="1"/>
</dbReference>
<evidence type="ECO:0000256" key="4">
    <source>
        <dbReference type="ARBA" id="ARBA00023295"/>
    </source>
</evidence>
<dbReference type="GO" id="GO:0005975">
    <property type="term" value="P:carbohydrate metabolic process"/>
    <property type="evidence" value="ECO:0007669"/>
    <property type="project" value="InterPro"/>
</dbReference>
<evidence type="ECO:0000256" key="1">
    <source>
        <dbReference type="ARBA" id="ARBA00004834"/>
    </source>
</evidence>
<dbReference type="PANTHER" id="PTHR43301">
    <property type="entry name" value="ARABINAN ENDO-1,5-ALPHA-L-ARABINOSIDASE"/>
    <property type="match status" value="1"/>
</dbReference>
<feature type="active site" description="Proton acceptor" evidence="6">
    <location>
        <position position="38"/>
    </location>
</feature>
<dbReference type="PANTHER" id="PTHR43301:SF3">
    <property type="entry name" value="ARABINAN ENDO-1,5-ALPHA-L-ARABINOSIDASE A-RELATED"/>
    <property type="match status" value="1"/>
</dbReference>
<proteinExistence type="inferred from homology"/>
<dbReference type="Proteomes" id="UP000681722">
    <property type="component" value="Unassembled WGS sequence"/>
</dbReference>
<dbReference type="InterPro" id="IPR006710">
    <property type="entry name" value="Glyco_hydro_43"/>
</dbReference>
<accession>A0A815M1H2</accession>
<keyword evidence="13" id="KW-1185">Reference proteome</keyword>
<feature type="chain" id="PRO_5036228243" description="Endo-1,5-alpha-L-arabinanase A" evidence="10">
    <location>
        <begin position="17"/>
        <end position="368"/>
    </location>
</feature>
<keyword evidence="10" id="KW-0732">Signal</keyword>
<dbReference type="Pfam" id="PF04616">
    <property type="entry name" value="Glyco_hydro_43"/>
    <property type="match status" value="1"/>
</dbReference>
<evidence type="ECO:0000256" key="9">
    <source>
        <dbReference type="SAM" id="Phobius"/>
    </source>
</evidence>
<evidence type="ECO:0000313" key="13">
    <source>
        <dbReference type="Proteomes" id="UP000663829"/>
    </source>
</evidence>
<evidence type="ECO:0000256" key="7">
    <source>
        <dbReference type="PIRSR" id="PIRSR606710-2"/>
    </source>
</evidence>
<keyword evidence="9" id="KW-1133">Transmembrane helix</keyword>
<feature type="signal peptide" evidence="10">
    <location>
        <begin position="1"/>
        <end position="16"/>
    </location>
</feature>
<dbReference type="GO" id="GO:0004553">
    <property type="term" value="F:hydrolase activity, hydrolyzing O-glycosyl compounds"/>
    <property type="evidence" value="ECO:0007669"/>
    <property type="project" value="InterPro"/>
</dbReference>
<organism evidence="11 13">
    <name type="scientific">Didymodactylos carnosus</name>
    <dbReference type="NCBI Taxonomy" id="1234261"/>
    <lineage>
        <taxon>Eukaryota</taxon>
        <taxon>Metazoa</taxon>
        <taxon>Spiralia</taxon>
        <taxon>Gnathifera</taxon>
        <taxon>Rotifera</taxon>
        <taxon>Eurotatoria</taxon>
        <taxon>Bdelloidea</taxon>
        <taxon>Philodinida</taxon>
        <taxon>Philodinidae</taxon>
        <taxon>Didymodactylos</taxon>
    </lineage>
</organism>
<comment type="caution">
    <text evidence="11">The sequence shown here is derived from an EMBL/GenBank/DDBJ whole genome shotgun (WGS) entry which is preliminary data.</text>
</comment>
<name>A0A815M1H2_9BILA</name>
<evidence type="ECO:0000256" key="5">
    <source>
        <dbReference type="ARBA" id="ARBA00042202"/>
    </source>
</evidence>
<dbReference type="SUPFAM" id="SSF75005">
    <property type="entry name" value="Arabinanase/levansucrase/invertase"/>
    <property type="match status" value="1"/>
</dbReference>
<dbReference type="InterPro" id="IPR023296">
    <property type="entry name" value="Glyco_hydro_beta-prop_sf"/>
</dbReference>
<feature type="site" description="Important for catalytic activity, responsible for pKa modulation of the active site Glu and correct orientation of both the proton donor and substrate" evidence="7">
    <location>
        <position position="148"/>
    </location>
</feature>
<dbReference type="Proteomes" id="UP000663829">
    <property type="component" value="Unassembled WGS sequence"/>
</dbReference>
<evidence type="ECO:0000313" key="12">
    <source>
        <dbReference type="EMBL" id="CAF4299413.1"/>
    </source>
</evidence>
<evidence type="ECO:0000256" key="6">
    <source>
        <dbReference type="PIRSR" id="PIRSR606710-1"/>
    </source>
</evidence>
<keyword evidence="9" id="KW-0472">Membrane</keyword>
<evidence type="ECO:0000313" key="11">
    <source>
        <dbReference type="EMBL" id="CAF1410429.1"/>
    </source>
</evidence>
<evidence type="ECO:0000256" key="3">
    <source>
        <dbReference type="ARBA" id="ARBA00022801"/>
    </source>
</evidence>